<dbReference type="PANTHER" id="PTHR42920:SF5">
    <property type="entry name" value="EAMA DOMAIN-CONTAINING PROTEIN"/>
    <property type="match status" value="1"/>
</dbReference>
<dbReference type="SUPFAM" id="SSF103481">
    <property type="entry name" value="Multidrug resistance efflux transporter EmrE"/>
    <property type="match status" value="2"/>
</dbReference>
<dbReference type="AlphaFoldDB" id="A0A2N5DZS9"/>
<accession>A0A2N5DZS9</accession>
<dbReference type="OrthoDB" id="7158585at2"/>
<gene>
    <name evidence="8" type="ORF">CYR55_17260</name>
</gene>
<dbReference type="InterPro" id="IPR000620">
    <property type="entry name" value="EamA_dom"/>
</dbReference>
<evidence type="ECO:0000256" key="6">
    <source>
        <dbReference type="SAM" id="Phobius"/>
    </source>
</evidence>
<name>A0A2N5DZS9_9GAMM</name>
<dbReference type="Proteomes" id="UP000234240">
    <property type="component" value="Unassembled WGS sequence"/>
</dbReference>
<evidence type="ECO:0000256" key="5">
    <source>
        <dbReference type="ARBA" id="ARBA00023136"/>
    </source>
</evidence>
<evidence type="ECO:0000256" key="3">
    <source>
        <dbReference type="ARBA" id="ARBA00022692"/>
    </source>
</evidence>
<protein>
    <submittedName>
        <fullName evidence="8">EamA family transporter</fullName>
    </submittedName>
</protein>
<feature type="transmembrane region" description="Helical" evidence="6">
    <location>
        <begin position="195"/>
        <end position="216"/>
    </location>
</feature>
<comment type="subcellular location">
    <subcellularLocation>
        <location evidence="1">Cell membrane</location>
        <topology evidence="1">Multi-pass membrane protein</topology>
    </subcellularLocation>
</comment>
<dbReference type="InterPro" id="IPR037185">
    <property type="entry name" value="EmrE-like"/>
</dbReference>
<feature type="transmembrane region" description="Helical" evidence="6">
    <location>
        <begin position="81"/>
        <end position="100"/>
    </location>
</feature>
<keyword evidence="9" id="KW-1185">Reference proteome</keyword>
<keyword evidence="3 6" id="KW-0812">Transmembrane</keyword>
<comment type="caution">
    <text evidence="8">The sequence shown here is derived from an EMBL/GenBank/DDBJ whole genome shotgun (WGS) entry which is preliminary data.</text>
</comment>
<sequence length="282" mass="30351">MLLVVAVVWGTSYGMVKQAVLFYPVAGFLFIRFMLTFVLLLPALRRCWRQAVVPGLVLGAVLLAIFLCETFGVALTTASNAAFLISLCVVLTPFVEWLMLRRRPENSVFIAAGVSLCGALLLTGGVVIKMNAGDMLILGAALLRAVMVCLTKKLMQHRNVPALALTAVQTGMVAAGSLALLLATRQGIPALPQSAAFWGATLYLVLFCTLFAFFAQNYAVKRLTPTRASLLMGTEPLFGALFTMFWLQESLTPAAWLGGILIVGASVWATRPRRVAVIPVSD</sequence>
<dbReference type="InterPro" id="IPR051258">
    <property type="entry name" value="Diverse_Substrate_Transporter"/>
</dbReference>
<feature type="domain" description="EamA" evidence="7">
    <location>
        <begin position="132"/>
        <end position="268"/>
    </location>
</feature>
<keyword evidence="2" id="KW-1003">Cell membrane</keyword>
<feature type="domain" description="EamA" evidence="7">
    <location>
        <begin position="1"/>
        <end position="123"/>
    </location>
</feature>
<feature type="transmembrane region" description="Helical" evidence="6">
    <location>
        <begin position="162"/>
        <end position="183"/>
    </location>
</feature>
<feature type="transmembrane region" description="Helical" evidence="6">
    <location>
        <begin position="107"/>
        <end position="128"/>
    </location>
</feature>
<organism evidence="8 9">
    <name type="scientific">Chimaeribacter californicus</name>
    <dbReference type="NCBI Taxonomy" id="2060067"/>
    <lineage>
        <taxon>Bacteria</taxon>
        <taxon>Pseudomonadati</taxon>
        <taxon>Pseudomonadota</taxon>
        <taxon>Gammaproteobacteria</taxon>
        <taxon>Enterobacterales</taxon>
        <taxon>Yersiniaceae</taxon>
        <taxon>Chimaeribacter</taxon>
    </lineage>
</organism>
<proteinExistence type="predicted"/>
<evidence type="ECO:0000256" key="4">
    <source>
        <dbReference type="ARBA" id="ARBA00022989"/>
    </source>
</evidence>
<feature type="transmembrane region" description="Helical" evidence="6">
    <location>
        <begin position="228"/>
        <end position="247"/>
    </location>
</feature>
<evidence type="ECO:0000256" key="2">
    <source>
        <dbReference type="ARBA" id="ARBA00022475"/>
    </source>
</evidence>
<feature type="transmembrane region" description="Helical" evidence="6">
    <location>
        <begin position="51"/>
        <end position="75"/>
    </location>
</feature>
<evidence type="ECO:0000313" key="9">
    <source>
        <dbReference type="Proteomes" id="UP000234240"/>
    </source>
</evidence>
<dbReference type="EMBL" id="PJZF01000017">
    <property type="protein sequence ID" value="PLR33369.1"/>
    <property type="molecule type" value="Genomic_DNA"/>
</dbReference>
<dbReference type="Pfam" id="PF00892">
    <property type="entry name" value="EamA"/>
    <property type="match status" value="2"/>
</dbReference>
<feature type="transmembrane region" description="Helical" evidence="6">
    <location>
        <begin position="253"/>
        <end position="270"/>
    </location>
</feature>
<dbReference type="PANTHER" id="PTHR42920">
    <property type="entry name" value="OS03G0707200 PROTEIN-RELATED"/>
    <property type="match status" value="1"/>
</dbReference>
<dbReference type="GO" id="GO:0005886">
    <property type="term" value="C:plasma membrane"/>
    <property type="evidence" value="ECO:0007669"/>
    <property type="project" value="UniProtKB-SubCell"/>
</dbReference>
<evidence type="ECO:0000259" key="7">
    <source>
        <dbReference type="Pfam" id="PF00892"/>
    </source>
</evidence>
<evidence type="ECO:0000256" key="1">
    <source>
        <dbReference type="ARBA" id="ARBA00004651"/>
    </source>
</evidence>
<evidence type="ECO:0000313" key="8">
    <source>
        <dbReference type="EMBL" id="PLR33369.1"/>
    </source>
</evidence>
<feature type="transmembrane region" description="Helical" evidence="6">
    <location>
        <begin position="20"/>
        <end position="44"/>
    </location>
</feature>
<feature type="transmembrane region" description="Helical" evidence="6">
    <location>
        <begin position="134"/>
        <end position="150"/>
    </location>
</feature>
<keyword evidence="4 6" id="KW-1133">Transmembrane helix</keyword>
<reference evidence="8 9" key="1">
    <citation type="submission" date="2017-12" db="EMBL/GenBank/DDBJ databases">
        <title>Characterization of six clinical isolates of Enterochimera gen. nov., a novel genus of the Yersiniaciae family and the three species Enterochimera arupensis sp. nov., Enterochimera coloradensis sp. nov, and Enterochimera californica sp. nov.</title>
        <authorList>
            <person name="Rossi A."/>
            <person name="Fisher M."/>
        </authorList>
    </citation>
    <scope>NUCLEOTIDE SEQUENCE [LARGE SCALE GENOMIC DNA]</scope>
    <source>
        <strain evidence="9">2015-Iso6</strain>
    </source>
</reference>
<keyword evidence="5 6" id="KW-0472">Membrane</keyword>